<feature type="domain" description="MIF4G" evidence="4">
    <location>
        <begin position="64"/>
        <end position="287"/>
    </location>
</feature>
<keyword evidence="2" id="KW-0648">Protein biosynthesis</keyword>
<keyword evidence="1" id="KW-0396">Initiation factor</keyword>
<dbReference type="InterPro" id="IPR016024">
    <property type="entry name" value="ARM-type_fold"/>
</dbReference>
<feature type="compositionally biased region" description="Low complexity" evidence="3">
    <location>
        <begin position="332"/>
        <end position="366"/>
    </location>
</feature>
<feature type="compositionally biased region" description="Low complexity" evidence="3">
    <location>
        <begin position="437"/>
        <end position="451"/>
    </location>
</feature>
<proteinExistence type="predicted"/>
<protein>
    <recommendedName>
        <fullName evidence="4">MIF4G domain-containing protein</fullName>
    </recommendedName>
</protein>
<reference evidence="5" key="1">
    <citation type="submission" date="2018-05" db="EMBL/GenBank/DDBJ databases">
        <authorList>
            <person name="Lanie J.A."/>
            <person name="Ng W.-L."/>
            <person name="Kazmierczak K.M."/>
            <person name="Andrzejewski T.M."/>
            <person name="Davidsen T.M."/>
            <person name="Wayne K.J."/>
            <person name="Tettelin H."/>
            <person name="Glass J.I."/>
            <person name="Rusch D."/>
            <person name="Podicherti R."/>
            <person name="Tsui H.-C.T."/>
            <person name="Winkler M.E."/>
        </authorList>
    </citation>
    <scope>NUCLEOTIDE SEQUENCE</scope>
</reference>
<organism evidence="5">
    <name type="scientific">marine metagenome</name>
    <dbReference type="NCBI Taxonomy" id="408172"/>
    <lineage>
        <taxon>unclassified sequences</taxon>
        <taxon>metagenomes</taxon>
        <taxon>ecological metagenomes</taxon>
    </lineage>
</organism>
<name>A0A381TLC4_9ZZZZ</name>
<dbReference type="SUPFAM" id="SSF48371">
    <property type="entry name" value="ARM repeat"/>
    <property type="match status" value="1"/>
</dbReference>
<dbReference type="PANTHER" id="PTHR23253:SF9">
    <property type="entry name" value="EUKARYOTIC TRANSLATION INITIATION FACTOR 4 GAMMA 2"/>
    <property type="match status" value="1"/>
</dbReference>
<evidence type="ECO:0000256" key="2">
    <source>
        <dbReference type="ARBA" id="ARBA00022917"/>
    </source>
</evidence>
<gene>
    <name evidence="5" type="ORF">METZ01_LOCUS69740</name>
</gene>
<dbReference type="GO" id="GO:0003729">
    <property type="term" value="F:mRNA binding"/>
    <property type="evidence" value="ECO:0007669"/>
    <property type="project" value="TreeGrafter"/>
</dbReference>
<dbReference type="AlphaFoldDB" id="A0A381TLC4"/>
<evidence type="ECO:0000259" key="4">
    <source>
        <dbReference type="SMART" id="SM00543"/>
    </source>
</evidence>
<dbReference type="Gene3D" id="1.25.40.180">
    <property type="match status" value="1"/>
</dbReference>
<sequence length="490" mass="58779">MEIVITYSLEYLYSFENKEYEALNPEIYELINSREIRDYVTYKPSKQTTSFLFRNVEMSDDDIVKRINSLLNKITENNFEKIYEKINSILKNDNIINNMIDKVFDKAIVQTGFCNLYAQICAKFCNNVEEEVLSTSIKESLMRKCNEMYIECLQEDDYEKINTHDYEEFCKYMKNKKKLIGIFHFMGNLHKQKLASDKDISTYINLLVKKIKFYQKIDKMEQEQKELLENLCECLCKLLQTVHNSSEILKDLYDLEYQIESFIKDEINFSPRIRFMFLDLQDILKKLNSKPKYVAKFGITLPLSLSSNKSDKYSNNRNWKSTSTIPKEYNKQNKYNNRNNSDTRNRNTNKGYSNNRNRNRNTNKGYSNNRNTNKGYSESISGNNKEYYSNQQKDSMNHGKKYNRSQKKTYYNKRNTNRNRNRDRDTYSNEYDDSEYKSTNTYTKNYNSSSNIEYKRRKDNRKYKDSKKEYEGTKNENTEELKNKRFDILD</sequence>
<feature type="compositionally biased region" description="Polar residues" evidence="3">
    <location>
        <begin position="315"/>
        <end position="325"/>
    </location>
</feature>
<feature type="compositionally biased region" description="Polar residues" evidence="3">
    <location>
        <begin position="367"/>
        <end position="394"/>
    </location>
</feature>
<accession>A0A381TLC4</accession>
<evidence type="ECO:0000256" key="3">
    <source>
        <dbReference type="SAM" id="MobiDB-lite"/>
    </source>
</evidence>
<dbReference type="EMBL" id="UINC01004792">
    <property type="protein sequence ID" value="SVA16886.1"/>
    <property type="molecule type" value="Genomic_DNA"/>
</dbReference>
<dbReference type="GO" id="GO:0003743">
    <property type="term" value="F:translation initiation factor activity"/>
    <property type="evidence" value="ECO:0007669"/>
    <property type="project" value="UniProtKB-KW"/>
</dbReference>
<dbReference type="InterPro" id="IPR003890">
    <property type="entry name" value="MIF4G-like_typ-3"/>
</dbReference>
<evidence type="ECO:0000313" key="5">
    <source>
        <dbReference type="EMBL" id="SVA16886.1"/>
    </source>
</evidence>
<dbReference type="Pfam" id="PF02854">
    <property type="entry name" value="MIF4G"/>
    <property type="match status" value="1"/>
</dbReference>
<dbReference type="GO" id="GO:0016281">
    <property type="term" value="C:eukaryotic translation initiation factor 4F complex"/>
    <property type="evidence" value="ECO:0007669"/>
    <property type="project" value="TreeGrafter"/>
</dbReference>
<dbReference type="SMART" id="SM00543">
    <property type="entry name" value="MIF4G"/>
    <property type="match status" value="1"/>
</dbReference>
<evidence type="ECO:0000256" key="1">
    <source>
        <dbReference type="ARBA" id="ARBA00022540"/>
    </source>
</evidence>
<feature type="compositionally biased region" description="Basic residues" evidence="3">
    <location>
        <begin position="398"/>
        <end position="419"/>
    </location>
</feature>
<feature type="compositionally biased region" description="Basic and acidic residues" evidence="3">
    <location>
        <begin position="462"/>
        <end position="476"/>
    </location>
</feature>
<dbReference type="PANTHER" id="PTHR23253">
    <property type="entry name" value="EUKARYOTIC TRANSLATION INITIATION FACTOR 4 GAMMA"/>
    <property type="match status" value="1"/>
</dbReference>
<feature type="region of interest" description="Disordered" evidence="3">
    <location>
        <begin position="309"/>
        <end position="476"/>
    </location>
</feature>